<evidence type="ECO:0000313" key="6">
    <source>
        <dbReference type="Proteomes" id="UP000271624"/>
    </source>
</evidence>
<organism evidence="5 6">
    <name type="scientific">Dulcicalothrix desertica PCC 7102</name>
    <dbReference type="NCBI Taxonomy" id="232991"/>
    <lineage>
        <taxon>Bacteria</taxon>
        <taxon>Bacillati</taxon>
        <taxon>Cyanobacteriota</taxon>
        <taxon>Cyanophyceae</taxon>
        <taxon>Nostocales</taxon>
        <taxon>Calotrichaceae</taxon>
        <taxon>Dulcicalothrix</taxon>
    </lineage>
</organism>
<dbReference type="PRINTS" id="PR00313">
    <property type="entry name" value="CABNDNGRPT"/>
</dbReference>
<dbReference type="PRINTS" id="PR00113">
    <property type="entry name" value="ALKPHPHTASE"/>
</dbReference>
<feature type="binding site" evidence="3">
    <location>
        <position position="788"/>
    </location>
    <ligand>
        <name>Zn(2+)</name>
        <dbReference type="ChEBI" id="CHEBI:29105"/>
        <label>2</label>
    </ligand>
</feature>
<dbReference type="OrthoDB" id="570067at2"/>
<dbReference type="InterPro" id="IPR017850">
    <property type="entry name" value="Alkaline_phosphatase_core_sf"/>
</dbReference>
<gene>
    <name evidence="5" type="ORF">DSM106972_085150</name>
</gene>
<dbReference type="PANTHER" id="PTHR11596:SF5">
    <property type="entry name" value="ALKALINE PHOSPHATASE"/>
    <property type="match status" value="1"/>
</dbReference>
<keyword evidence="3" id="KW-0862">Zinc</keyword>
<feature type="binding site" evidence="3">
    <location>
        <position position="471"/>
    </location>
    <ligand>
        <name>Mg(2+)</name>
        <dbReference type="ChEBI" id="CHEBI:18420"/>
    </ligand>
</feature>
<proteinExistence type="inferred from homology"/>
<sequence>MMNSTSGNHVIFLHPDGTSPSHYALARFVDKGPDGRLNWDMMSNSGVYLGHMEDQLGGTSNGGAVTHATGAKVYAESFGLNADGSQVTPLSGNTGKTIIEEAIAANKVTALVQSGAAYEPGTAAFVAQVGETVDANGNRIPPRQRAVDITKEVILSGVDFILGGGELNMVPIGTDGFHGTAAEYDALSTSALQRPNENLIELAQSNGYTVVYTEQQLNDLLDPTKTPTAPTKVLGVFAPIHTFNDRPEEVLASRDLPLYTETAPTIAEMLDVTQKLMEKHPNFNNGSIAVVEEEGSDNFGNNNNAAGVLEGVRRADAAVGVAMNFIDKYPNTLLLTAADSDAGGLQVVDPRTPGQPVGNINNNPTTEPRNVPLDGQTGANTLPFVAAPDANGDVFNFAVGWAGTPDFPGSIVSKAHGLNADKLPATVDNTGMYELMYETLFNTELPSRNEAPTAAPKATKDTGNVIFIHPDGTSPSHYMALRNIDKGPDGRLNWDMMSDAGVYLGHMENQLTGTSNAGAVTHANGVKVFNESFGLEEDNTRVTPASAKTGYTILEEAIEAGKATALIQSGHLAEPGTAAFAAETTNRDGDNIRARDKYAEIIEQVIRSGTDVIMGGGELYMLPFGTTGFHVDAELDASESSPERRPTTNLIDLAKSLGYTVVYTEEQMNEVVNGTNPPQKLLGVFAAIHTFDDSTEEELGLNSSNPLPLYVATAPTVAEMMEASLKILNKDPDGFFVVVEEEGSDNFANNNNAVGTVEAVRRADAAIGVAMNYVNTQDPNTLVITAADSDAGGLQVSQFAPYTRPSGNYTPSNPAIADSEPSAPFINVNPTTTNTNRAVLDGVNGSTGTEEAPWIPFAAQDSIDGPMGNFGVAWVGTPDFPGSIVSKTYGMNADKLPSTLDNTEIYDLMYQTLFGVTPEFATAQQETKLVSGTSGNDILIAGAPGGSFDGINDSVFTGAGNDEVDTQTATSTIAGRNRIDLGSGNDTVFVSKGDSVFGGAGNDVFDATNALGGNRMSGGAGDDIFFLGSNDRALGGDGNDQFYVQSGGDNLLSGGAGADQFWIVNAELPSIANTVLDFQVGTDVIGILGSASLGISASTLNLSQIGSDTQIGFGGQTLAVLGGIEATSLNLNDASQFAFA</sequence>
<dbReference type="Gene3D" id="3.40.720.10">
    <property type="entry name" value="Alkaline Phosphatase, subunit A"/>
    <property type="match status" value="2"/>
</dbReference>
<keyword evidence="3" id="KW-0479">Metal-binding</keyword>
<dbReference type="EMBL" id="RSCL01000033">
    <property type="protein sequence ID" value="RUS97412.1"/>
    <property type="molecule type" value="Genomic_DNA"/>
</dbReference>
<dbReference type="GO" id="GO:0046872">
    <property type="term" value="F:metal ion binding"/>
    <property type="evidence" value="ECO:0007669"/>
    <property type="project" value="UniProtKB-KW"/>
</dbReference>
<dbReference type="InterPro" id="IPR001952">
    <property type="entry name" value="Alkaline_phosphatase"/>
</dbReference>
<comment type="similarity">
    <text evidence="4">Belongs to the alkaline phosphatase family.</text>
</comment>
<reference evidence="5" key="1">
    <citation type="submission" date="2018-12" db="EMBL/GenBank/DDBJ databases">
        <authorList>
            <person name="Will S."/>
            <person name="Neumann-Schaal M."/>
            <person name="Henke P."/>
        </authorList>
    </citation>
    <scope>NUCLEOTIDE SEQUENCE</scope>
    <source>
        <strain evidence="5">PCC 7102</strain>
    </source>
</reference>
<evidence type="ECO:0000256" key="4">
    <source>
        <dbReference type="RuleBase" id="RU003946"/>
    </source>
</evidence>
<dbReference type="SMART" id="SM00098">
    <property type="entry name" value="alkPPc"/>
    <property type="match status" value="1"/>
</dbReference>
<name>A0A433UU75_9CYAN</name>
<evidence type="ECO:0000256" key="2">
    <source>
        <dbReference type="PIRSR" id="PIRSR601952-1"/>
    </source>
</evidence>
<dbReference type="PANTHER" id="PTHR11596">
    <property type="entry name" value="ALKALINE PHOSPHATASE"/>
    <property type="match status" value="1"/>
</dbReference>
<feature type="binding site" evidence="3">
    <location>
        <position position="471"/>
    </location>
    <ligand>
        <name>Zn(2+)</name>
        <dbReference type="ChEBI" id="CHEBI:29105"/>
        <label>2</label>
    </ligand>
</feature>
<protein>
    <recommendedName>
        <fullName evidence="7">Alkaline phosphatase</fullName>
    </recommendedName>
</protein>
<dbReference type="AlphaFoldDB" id="A0A433UU75"/>
<dbReference type="Proteomes" id="UP000271624">
    <property type="component" value="Unassembled WGS sequence"/>
</dbReference>
<dbReference type="SUPFAM" id="SSF53649">
    <property type="entry name" value="Alkaline phosphatase-like"/>
    <property type="match status" value="2"/>
</dbReference>
<evidence type="ECO:0000256" key="1">
    <source>
        <dbReference type="ARBA" id="ARBA00022553"/>
    </source>
</evidence>
<comment type="cofactor">
    <cofactor evidence="3">
        <name>Mg(2+)</name>
        <dbReference type="ChEBI" id="CHEBI:18420"/>
    </cofactor>
    <text evidence="3">Binds 1 Mg(2+) ion.</text>
</comment>
<feature type="binding site" evidence="3">
    <location>
        <position position="740"/>
    </location>
    <ligand>
        <name>Mg(2+)</name>
        <dbReference type="ChEBI" id="CHEBI:18420"/>
    </ligand>
</feature>
<comment type="caution">
    <text evidence="5">The sequence shown here is derived from an EMBL/GenBank/DDBJ whole genome shotgun (WGS) entry which is preliminary data.</text>
</comment>
<keyword evidence="1" id="KW-0597">Phosphoprotein</keyword>
<evidence type="ECO:0000256" key="3">
    <source>
        <dbReference type="PIRSR" id="PIRSR601952-2"/>
    </source>
</evidence>
<dbReference type="Pfam" id="PF00245">
    <property type="entry name" value="Alk_phosphatase"/>
    <property type="match status" value="2"/>
</dbReference>
<feature type="active site" description="Phosphoserine intermediate" evidence="2">
    <location>
        <position position="515"/>
    </location>
</feature>
<comment type="cofactor">
    <cofactor evidence="3">
        <name>Zn(2+)</name>
        <dbReference type="ChEBI" id="CHEBI:29105"/>
    </cofactor>
    <text evidence="3">Binds 2 Zn(2+) ions.</text>
</comment>
<dbReference type="Gene3D" id="2.160.20.160">
    <property type="match status" value="1"/>
</dbReference>
<evidence type="ECO:0008006" key="7">
    <source>
        <dbReference type="Google" id="ProtNLM"/>
    </source>
</evidence>
<dbReference type="InterPro" id="IPR011049">
    <property type="entry name" value="Serralysin-like_metalloprot_C"/>
</dbReference>
<evidence type="ECO:0000313" key="5">
    <source>
        <dbReference type="EMBL" id="RUS97412.1"/>
    </source>
</evidence>
<reference evidence="5" key="2">
    <citation type="journal article" date="2019" name="Genome Biol. Evol.">
        <title>Day and night: Metabolic profiles and evolutionary relationships of six axenic non-marine cyanobacteria.</title>
        <authorList>
            <person name="Will S.E."/>
            <person name="Henke P."/>
            <person name="Boedeker C."/>
            <person name="Huang S."/>
            <person name="Brinkmann H."/>
            <person name="Rohde M."/>
            <person name="Jarek M."/>
            <person name="Friedl T."/>
            <person name="Seufert S."/>
            <person name="Schumacher M."/>
            <person name="Overmann J."/>
            <person name="Neumann-Schaal M."/>
            <person name="Petersen J."/>
        </authorList>
    </citation>
    <scope>NUCLEOTIDE SEQUENCE [LARGE SCALE GENOMIC DNA]</scope>
    <source>
        <strain evidence="5">PCC 7102</strain>
    </source>
</reference>
<accession>A0A433UU75</accession>
<feature type="binding site" evidence="3">
    <location>
        <position position="745"/>
    </location>
    <ligand>
        <name>Zn(2+)</name>
        <dbReference type="ChEBI" id="CHEBI:29105"/>
        <label>2</label>
    </ligand>
</feature>
<dbReference type="RefSeq" id="WP_127086530.1">
    <property type="nucleotide sequence ID" value="NZ_RSCL01000033.1"/>
</dbReference>
<dbReference type="GO" id="GO:0004035">
    <property type="term" value="F:alkaline phosphatase activity"/>
    <property type="evidence" value="ECO:0007669"/>
    <property type="project" value="TreeGrafter"/>
</dbReference>
<keyword evidence="3" id="KW-0460">Magnesium</keyword>
<keyword evidence="6" id="KW-1185">Reference proteome</keyword>
<dbReference type="SUPFAM" id="SSF51120">
    <property type="entry name" value="beta-Roll"/>
    <property type="match status" value="1"/>
</dbReference>